<dbReference type="Proteomes" id="UP000031036">
    <property type="component" value="Unassembled WGS sequence"/>
</dbReference>
<gene>
    <name evidence="1" type="ORF">Tcan_00959</name>
</gene>
<sequence>ENIRKVREGCEQRKQTRIPRKVFQIKDKKQIHVFTDASEVAYAAAVCIRSEGGYCSLVCSNSRLRPIRKNLTVPKKELLRMLIGVRTLKFVMKELEECNVNAHTWT</sequence>
<comment type="caution">
    <text evidence="1">The sequence shown here is derived from an EMBL/GenBank/DDBJ whole genome shotgun (WGS) entry which is preliminary data.</text>
</comment>
<evidence type="ECO:0000313" key="2">
    <source>
        <dbReference type="Proteomes" id="UP000031036"/>
    </source>
</evidence>
<protein>
    <recommendedName>
        <fullName evidence="3">Reverse transcriptase/retrotransposon-derived protein RNase H-like domain-containing protein</fullName>
    </recommendedName>
</protein>
<dbReference type="STRING" id="6265.A0A0B2VY16"/>
<keyword evidence="2" id="KW-1185">Reference proteome</keyword>
<dbReference type="Pfam" id="PF05380">
    <property type="entry name" value="Peptidase_A17"/>
    <property type="match status" value="1"/>
</dbReference>
<dbReference type="EMBL" id="JPKZ01000634">
    <property type="protein sequence ID" value="KHN86294.1"/>
    <property type="molecule type" value="Genomic_DNA"/>
</dbReference>
<organism evidence="1 2">
    <name type="scientific">Toxocara canis</name>
    <name type="common">Canine roundworm</name>
    <dbReference type="NCBI Taxonomy" id="6265"/>
    <lineage>
        <taxon>Eukaryota</taxon>
        <taxon>Metazoa</taxon>
        <taxon>Ecdysozoa</taxon>
        <taxon>Nematoda</taxon>
        <taxon>Chromadorea</taxon>
        <taxon>Rhabditida</taxon>
        <taxon>Spirurina</taxon>
        <taxon>Ascaridomorpha</taxon>
        <taxon>Ascaridoidea</taxon>
        <taxon>Toxocaridae</taxon>
        <taxon>Toxocara</taxon>
    </lineage>
</organism>
<feature type="non-terminal residue" evidence="1">
    <location>
        <position position="1"/>
    </location>
</feature>
<proteinExistence type="predicted"/>
<evidence type="ECO:0008006" key="3">
    <source>
        <dbReference type="Google" id="ProtNLM"/>
    </source>
</evidence>
<feature type="non-terminal residue" evidence="1">
    <location>
        <position position="106"/>
    </location>
</feature>
<dbReference type="InterPro" id="IPR008042">
    <property type="entry name" value="Retrotrans_Pao"/>
</dbReference>
<accession>A0A0B2VY16</accession>
<dbReference type="OrthoDB" id="5857971at2759"/>
<evidence type="ECO:0000313" key="1">
    <source>
        <dbReference type="EMBL" id="KHN86294.1"/>
    </source>
</evidence>
<dbReference type="AlphaFoldDB" id="A0A0B2VY16"/>
<reference evidence="1 2" key="1">
    <citation type="submission" date="2014-11" db="EMBL/GenBank/DDBJ databases">
        <title>Genetic blueprint of the zoonotic pathogen Toxocara canis.</title>
        <authorList>
            <person name="Zhu X.-Q."/>
            <person name="Korhonen P.K."/>
            <person name="Cai H."/>
            <person name="Young N.D."/>
            <person name="Nejsum P."/>
            <person name="von Samson-Himmelstjerna G."/>
            <person name="Boag P.R."/>
            <person name="Tan P."/>
            <person name="Li Q."/>
            <person name="Min J."/>
            <person name="Yang Y."/>
            <person name="Wang X."/>
            <person name="Fang X."/>
            <person name="Hall R.S."/>
            <person name="Hofmann A."/>
            <person name="Sternberg P.W."/>
            <person name="Jex A.R."/>
            <person name="Gasser R.B."/>
        </authorList>
    </citation>
    <scope>NUCLEOTIDE SEQUENCE [LARGE SCALE GENOMIC DNA]</scope>
    <source>
        <strain evidence="1">PN_DK_2014</strain>
    </source>
</reference>
<name>A0A0B2VY16_TOXCA</name>